<proteinExistence type="predicted"/>
<reference evidence="1 2" key="1">
    <citation type="submission" date="2016-03" db="EMBL/GenBank/DDBJ databases">
        <title>Trachymyrmex septentrionalis WGS genome.</title>
        <authorList>
            <person name="Nygaard S."/>
            <person name="Hu H."/>
            <person name="Boomsma J."/>
            <person name="Zhang G."/>
        </authorList>
    </citation>
    <scope>NUCLEOTIDE SEQUENCE [LARGE SCALE GENOMIC DNA]</scope>
    <source>
        <strain evidence="1">Tsep2-gDNA-1</strain>
        <tissue evidence="1">Whole body</tissue>
    </source>
</reference>
<dbReference type="Proteomes" id="UP000078541">
    <property type="component" value="Unassembled WGS sequence"/>
</dbReference>
<sequence>MACGTVLLKPHIGHINIIQFRQKELCYHVAISSTSNSHCLTSLIFKKVWSNDASSPKSTPNSDTLWMHLFFDNHMWVLRTPKAAILVINKAIKVKMCFIALPPNFHYF</sequence>
<dbReference type="EMBL" id="KQ981283">
    <property type="protein sequence ID" value="KYN43256.1"/>
    <property type="molecule type" value="Genomic_DNA"/>
</dbReference>
<evidence type="ECO:0000313" key="1">
    <source>
        <dbReference type="EMBL" id="KYN43256.1"/>
    </source>
</evidence>
<accession>A0A151K0R9</accession>
<evidence type="ECO:0000313" key="2">
    <source>
        <dbReference type="Proteomes" id="UP000078541"/>
    </source>
</evidence>
<protein>
    <submittedName>
        <fullName evidence="1">Uncharacterized protein</fullName>
    </submittedName>
</protein>
<name>A0A151K0R9_9HYME</name>
<keyword evidence="2" id="KW-1185">Reference proteome</keyword>
<dbReference type="AlphaFoldDB" id="A0A151K0R9"/>
<gene>
    <name evidence="1" type="ORF">ALC56_02319</name>
</gene>
<organism evidence="1 2">
    <name type="scientific">Trachymyrmex septentrionalis</name>
    <dbReference type="NCBI Taxonomy" id="34720"/>
    <lineage>
        <taxon>Eukaryota</taxon>
        <taxon>Metazoa</taxon>
        <taxon>Ecdysozoa</taxon>
        <taxon>Arthropoda</taxon>
        <taxon>Hexapoda</taxon>
        <taxon>Insecta</taxon>
        <taxon>Pterygota</taxon>
        <taxon>Neoptera</taxon>
        <taxon>Endopterygota</taxon>
        <taxon>Hymenoptera</taxon>
        <taxon>Apocrita</taxon>
        <taxon>Aculeata</taxon>
        <taxon>Formicoidea</taxon>
        <taxon>Formicidae</taxon>
        <taxon>Myrmicinae</taxon>
        <taxon>Trachymyrmex</taxon>
    </lineage>
</organism>